<dbReference type="Proteomes" id="UP000494203">
    <property type="component" value="Unassembled WGS sequence"/>
</dbReference>
<evidence type="ECO:0000313" key="8">
    <source>
        <dbReference type="Proteomes" id="UP000494203"/>
    </source>
</evidence>
<dbReference type="InterPro" id="IPR038063">
    <property type="entry name" value="Transpep_catalytic_dom"/>
</dbReference>
<keyword evidence="4" id="KW-0133">Cell shape</keyword>
<evidence type="ECO:0000256" key="6">
    <source>
        <dbReference type="ARBA" id="ARBA00023316"/>
    </source>
</evidence>
<dbReference type="GO" id="GO:0071555">
    <property type="term" value="P:cell wall organization"/>
    <property type="evidence" value="ECO:0007669"/>
    <property type="project" value="UniProtKB-KW"/>
</dbReference>
<name>A0A6S7C0Q3_9BURK</name>
<keyword evidence="3" id="KW-0808">Transferase</keyword>
<dbReference type="GO" id="GO:0009252">
    <property type="term" value="P:peptidoglycan biosynthetic process"/>
    <property type="evidence" value="ECO:0007669"/>
    <property type="project" value="UniProtKB-UniPathway"/>
</dbReference>
<sequence length="303" mass="32562">MFPLRLCPMRYRPRGAGALPPVAAPRPCPARPALPAWRGFLCSIALAGLLPLAAGQPAQAQPGPQDVARAFSVEVSPVLAPPAEEQARYGALAVEALRAAGITPLGPQFVLVVDRDVNVQAALLYWLSQPPVFLGAAPVSTGRVGQFDHFETPIGVFTHSLANPDFRAEGTRNANGILGYGIKGMRVYDFGWQTANKGWGNHAPATMRLQMHATDPYRLEQRLGTAQSKGCIRIPATLNRLIDRLGLLDADYELAAALVTPPWVLLRDRTPVAGAGRYLIIVDTVRANRPPWAAPAKPEQGKP</sequence>
<comment type="pathway">
    <text evidence="1">Cell wall biogenesis; peptidoglycan biosynthesis.</text>
</comment>
<keyword evidence="5" id="KW-0573">Peptidoglycan synthesis</keyword>
<dbReference type="AlphaFoldDB" id="A0A6S7C0Q3"/>
<evidence type="ECO:0000256" key="3">
    <source>
        <dbReference type="ARBA" id="ARBA00022679"/>
    </source>
</evidence>
<dbReference type="InterPro" id="IPR005490">
    <property type="entry name" value="LD_TPept_cat_dom"/>
</dbReference>
<evidence type="ECO:0008006" key="9">
    <source>
        <dbReference type="Google" id="ProtNLM"/>
    </source>
</evidence>
<evidence type="ECO:0000256" key="1">
    <source>
        <dbReference type="ARBA" id="ARBA00004752"/>
    </source>
</evidence>
<evidence type="ECO:0000256" key="4">
    <source>
        <dbReference type="ARBA" id="ARBA00022960"/>
    </source>
</evidence>
<organism evidence="7 8">
    <name type="scientific">Achromobacter pulmonis</name>
    <dbReference type="NCBI Taxonomy" id="1389932"/>
    <lineage>
        <taxon>Bacteria</taxon>
        <taxon>Pseudomonadati</taxon>
        <taxon>Pseudomonadota</taxon>
        <taxon>Betaproteobacteria</taxon>
        <taxon>Burkholderiales</taxon>
        <taxon>Alcaligenaceae</taxon>
        <taxon>Achromobacter</taxon>
    </lineage>
</organism>
<dbReference type="GO" id="GO:0008360">
    <property type="term" value="P:regulation of cell shape"/>
    <property type="evidence" value="ECO:0007669"/>
    <property type="project" value="UniProtKB-KW"/>
</dbReference>
<dbReference type="UniPathway" id="UPA00219"/>
<dbReference type="SUPFAM" id="SSF141523">
    <property type="entry name" value="L,D-transpeptidase catalytic domain-like"/>
    <property type="match status" value="1"/>
</dbReference>
<comment type="similarity">
    <text evidence="2">Belongs to the YkuD family.</text>
</comment>
<dbReference type="GO" id="GO:0016740">
    <property type="term" value="F:transferase activity"/>
    <property type="evidence" value="ECO:0007669"/>
    <property type="project" value="UniProtKB-KW"/>
</dbReference>
<proteinExistence type="inferred from homology"/>
<dbReference type="GO" id="GO:0004180">
    <property type="term" value="F:carboxypeptidase activity"/>
    <property type="evidence" value="ECO:0007669"/>
    <property type="project" value="UniProtKB-ARBA"/>
</dbReference>
<evidence type="ECO:0000256" key="2">
    <source>
        <dbReference type="ARBA" id="ARBA00005992"/>
    </source>
</evidence>
<evidence type="ECO:0000313" key="7">
    <source>
        <dbReference type="EMBL" id="CAB3825708.1"/>
    </source>
</evidence>
<dbReference type="CDD" id="cd16913">
    <property type="entry name" value="YkuD_like"/>
    <property type="match status" value="1"/>
</dbReference>
<keyword evidence="8" id="KW-1185">Reference proteome</keyword>
<evidence type="ECO:0000256" key="5">
    <source>
        <dbReference type="ARBA" id="ARBA00022984"/>
    </source>
</evidence>
<dbReference type="EMBL" id="CADIKZ010000001">
    <property type="protein sequence ID" value="CAB3825708.1"/>
    <property type="molecule type" value="Genomic_DNA"/>
</dbReference>
<gene>
    <name evidence="7" type="ORF">LMG26788_00504</name>
</gene>
<keyword evidence="6" id="KW-0961">Cell wall biogenesis/degradation</keyword>
<accession>A0A6S7C0Q3</accession>
<reference evidence="7 8" key="1">
    <citation type="submission" date="2020-04" db="EMBL/GenBank/DDBJ databases">
        <authorList>
            <person name="De Canck E."/>
        </authorList>
    </citation>
    <scope>NUCLEOTIDE SEQUENCE [LARGE SCALE GENOMIC DNA]</scope>
    <source>
        <strain evidence="7 8">LMG 26788</strain>
    </source>
</reference>
<protein>
    <recommendedName>
        <fullName evidence="9">L,D-transpeptidase</fullName>
    </recommendedName>
</protein>